<reference evidence="4" key="5">
    <citation type="submission" date="2025-09" db="UniProtKB">
        <authorList>
            <consortium name="Ensembl"/>
        </authorList>
    </citation>
    <scope>IDENTIFICATION</scope>
</reference>
<dbReference type="AlphaFoldDB" id="A0A671DWN3"/>
<keyword evidence="5" id="KW-1185">Reference proteome</keyword>
<evidence type="ECO:0000313" key="4">
    <source>
        <dbReference type="Ensembl" id="ENSRFEP00010002660.1"/>
    </source>
</evidence>
<reference evidence="5" key="3">
    <citation type="submission" date="2018-12" db="EMBL/GenBank/DDBJ databases">
        <title>G10K-VGP greater horseshoe bat female genome, primary haplotype.</title>
        <authorList>
            <person name="Teeling E."/>
            <person name="Myers G."/>
            <person name="Vernes S."/>
            <person name="Pippel M."/>
            <person name="Winkler S."/>
            <person name="Fedrigo O."/>
            <person name="Rhie A."/>
            <person name="Koren S."/>
            <person name="Phillippy A."/>
            <person name="Lewin H."/>
            <person name="Damas J."/>
            <person name="Howe K."/>
            <person name="Mountcastle J."/>
            <person name="Jarvis E.D."/>
        </authorList>
    </citation>
    <scope>NUCLEOTIDE SEQUENCE [LARGE SCALE GENOMIC DNA]</scope>
</reference>
<dbReference type="GO" id="GO:0000124">
    <property type="term" value="C:SAGA complex"/>
    <property type="evidence" value="ECO:0007669"/>
    <property type="project" value="InterPro"/>
</dbReference>
<dbReference type="PANTHER" id="PTHR13526:SF16">
    <property type="entry name" value="SPT20-LIKE SEP DOMAIN-CONTAINING PROTEIN"/>
    <property type="match status" value="1"/>
</dbReference>
<evidence type="ECO:0000313" key="5">
    <source>
        <dbReference type="Proteomes" id="UP000472240"/>
    </source>
</evidence>
<organism evidence="4 5">
    <name type="scientific">Rhinolophus ferrumequinum</name>
    <name type="common">Greater horseshoe bat</name>
    <dbReference type="NCBI Taxonomy" id="59479"/>
    <lineage>
        <taxon>Eukaryota</taxon>
        <taxon>Metazoa</taxon>
        <taxon>Chordata</taxon>
        <taxon>Craniata</taxon>
        <taxon>Vertebrata</taxon>
        <taxon>Euteleostomi</taxon>
        <taxon>Mammalia</taxon>
        <taxon>Eutheria</taxon>
        <taxon>Laurasiatheria</taxon>
        <taxon>Chiroptera</taxon>
        <taxon>Yinpterochiroptera</taxon>
        <taxon>Rhinolophoidea</taxon>
        <taxon>Rhinolophidae</taxon>
        <taxon>Rhinolophinae</taxon>
        <taxon>Rhinolophus</taxon>
    </lineage>
</organism>
<evidence type="ECO:0000256" key="2">
    <source>
        <dbReference type="SAM" id="MobiDB-lite"/>
    </source>
</evidence>
<accession>A0A671DWN3</accession>
<sequence length="535" mass="59390">MQKALERALDRAEYVIESARQRPPPRKDSSSGGRSLHEKLYDIYVEECGKEPEVTEELISNVNLLEKLLMRESLSCLVVNLYPGKEGYSLMLKGIDGSYSETIRLPYEEGELLEYLDAEELPPVLLDLLEKCPVNMFHSGCVIAEIRDYRQSSNTEGPGYQSRYILLRPTMQTLACDVHSITSDNQKWTQEDKLLLESQLILATAEPLCLEPSVSVACIANRLLYNKQKMNTYPMRRSLKRYSAASLSRQQELPPHPSPPELRVSTSCKESKESEASQQYDLKISKAENCANTWKQQPCDLEVPSEAEVEKHAKGGRSVKYDDSQPTVWPAQEVKDGSVFGCAAGDQSQTTKLTFVQPLKDPPISGKRSSDEKVRYEGQTPSCQSSPDDHSNSSMPGSKPDAGRVVGGSKELVQKKTKHPVKMSCSYRGSASLRKLYPKKEVGQPEATSVQSSVLGKGVKHTPPAITLPSSKRKSSLGNRVTPRQVRRIFPKPPFPAPASKAPGVAQKSSLEVNRVSTLPAGNNLMEKKHEQTRC</sequence>
<feature type="compositionally biased region" description="Basic and acidic residues" evidence="2">
    <location>
        <begin position="526"/>
        <end position="535"/>
    </location>
</feature>
<feature type="domain" description="Spt20-like SEP" evidence="3">
    <location>
        <begin position="77"/>
        <end position="220"/>
    </location>
</feature>
<dbReference type="Pfam" id="PF12090">
    <property type="entry name" value="Spt20_SEP"/>
    <property type="match status" value="1"/>
</dbReference>
<evidence type="ECO:0000259" key="3">
    <source>
        <dbReference type="Pfam" id="PF12090"/>
    </source>
</evidence>
<feature type="region of interest" description="Disordered" evidence="2">
    <location>
        <begin position="244"/>
        <end position="275"/>
    </location>
</feature>
<reference evidence="4" key="4">
    <citation type="submission" date="2025-08" db="UniProtKB">
        <authorList>
            <consortium name="Ensembl"/>
        </authorList>
    </citation>
    <scope>IDENTIFICATION</scope>
</reference>
<reference evidence="4 5" key="2">
    <citation type="journal article" date="2018" name="Annu Rev Anim Biosci">
        <title>Bat Biology, Genomes, and the Bat1K Project: To Generate Chromosome-Level Genomes for All Living Bat Species.</title>
        <authorList>
            <person name="Teeling E.C."/>
            <person name="Vernes S.C."/>
            <person name="Davalos L.M."/>
            <person name="Ray D.A."/>
            <person name="Gilbert M.T.P."/>
            <person name="Myers E."/>
        </authorList>
    </citation>
    <scope>NUCLEOTIDE SEQUENCE</scope>
</reference>
<name>A0A671DWN3_RHIFE</name>
<feature type="compositionally biased region" description="Polar residues" evidence="2">
    <location>
        <begin position="507"/>
        <end position="521"/>
    </location>
</feature>
<dbReference type="GO" id="GO:0003712">
    <property type="term" value="F:transcription coregulator activity"/>
    <property type="evidence" value="ECO:0007669"/>
    <property type="project" value="InterPro"/>
</dbReference>
<dbReference type="PANTHER" id="PTHR13526">
    <property type="entry name" value="TRANSCRIPTION FACTOR SPT20 HOMOLOG"/>
    <property type="match status" value="1"/>
</dbReference>
<dbReference type="InParanoid" id="A0A671DWN3"/>
<dbReference type="GeneTree" id="ENSGT00390000013549"/>
<dbReference type="OMA" id="QQPCDLE"/>
<comment type="similarity">
    <text evidence="1">Belongs to the SPT20 family.</text>
</comment>
<dbReference type="InterPro" id="IPR046468">
    <property type="entry name" value="Spt20-like_SEP"/>
</dbReference>
<feature type="compositionally biased region" description="Polar residues" evidence="2">
    <location>
        <begin position="379"/>
        <end position="396"/>
    </location>
</feature>
<dbReference type="GO" id="GO:0006357">
    <property type="term" value="P:regulation of transcription by RNA polymerase II"/>
    <property type="evidence" value="ECO:0007669"/>
    <property type="project" value="TreeGrafter"/>
</dbReference>
<protein>
    <recommendedName>
        <fullName evidence="3">Spt20-like SEP domain-containing protein</fullName>
    </recommendedName>
</protein>
<dbReference type="InterPro" id="IPR021950">
    <property type="entry name" value="Spt20"/>
</dbReference>
<feature type="region of interest" description="Disordered" evidence="2">
    <location>
        <begin position="356"/>
        <end position="535"/>
    </location>
</feature>
<proteinExistence type="inferred from homology"/>
<dbReference type="Ensembl" id="ENSRFET00010002927.1">
    <property type="protein sequence ID" value="ENSRFEP00010002660.1"/>
    <property type="gene ID" value="ENSRFEG00010001909.1"/>
</dbReference>
<reference evidence="4 5" key="1">
    <citation type="journal article" date="2015" name="Annu Rev Anim Biosci">
        <title>The Genome 10K Project: a way forward.</title>
        <authorList>
            <person name="Koepfli K.P."/>
            <person name="Paten B."/>
            <person name="O'Brien S.J."/>
            <person name="Koepfli K.P."/>
            <person name="Paten B."/>
            <person name="Antunes A."/>
            <person name="Belov K."/>
            <person name="Bustamante C."/>
            <person name="Castoe T.A."/>
            <person name="Clawson H."/>
            <person name="Crawford A.J."/>
            <person name="Diekhans M."/>
            <person name="Distel D."/>
            <person name="Durbin R."/>
            <person name="Earl D."/>
            <person name="Fujita M.K."/>
            <person name="Gamble T."/>
            <person name="Georges A."/>
            <person name="Gemmell N."/>
            <person name="Gilbert M.T."/>
            <person name="Graves J.M."/>
            <person name="Green R.E."/>
            <person name="Hickey G."/>
            <person name="Jarvis E.D."/>
            <person name="Johnson W."/>
            <person name="Komissarov A."/>
            <person name="Korf I."/>
            <person name="Kuhn R."/>
            <person name="Larkin D.M."/>
            <person name="Lewin H."/>
            <person name="Lopez J.V."/>
            <person name="Ma J."/>
            <person name="Marques-Bonet T."/>
            <person name="Miller W."/>
            <person name="Murphy R."/>
            <person name="Pevzner P."/>
            <person name="Shapiro B."/>
            <person name="Steiner C."/>
            <person name="Tamazian G."/>
            <person name="Venkatesh B."/>
            <person name="Wang J."/>
            <person name="Wayne R."/>
            <person name="Wiley E."/>
            <person name="Yang H."/>
            <person name="Zhang G."/>
            <person name="Haussler D."/>
            <person name="Ryder O."/>
            <person name="O'Brien S.J."/>
        </authorList>
    </citation>
    <scope>NUCLEOTIDE SEQUENCE</scope>
</reference>
<dbReference type="Proteomes" id="UP000472240">
    <property type="component" value="Chromosome 1"/>
</dbReference>
<evidence type="ECO:0000256" key="1">
    <source>
        <dbReference type="ARBA" id="ARBA00009112"/>
    </source>
</evidence>